<evidence type="ECO:0000259" key="2">
    <source>
        <dbReference type="Pfam" id="PF07859"/>
    </source>
</evidence>
<sequence length="114" mass="12694">MAMRAGIEQLNGNVKILGGILSFPYFLSSIQYIRDSMLSMMWVFVNPLAENGIDDPMINPLIKKALRLEESGCLKMLVCLAEKDELRNMGIGYAKSLEKCGKLVEAVDIEGEDH</sequence>
<evidence type="ECO:0000313" key="3">
    <source>
        <dbReference type="EMBL" id="PHT78719.1"/>
    </source>
</evidence>
<dbReference type="STRING" id="4072.A0A2G2Z9S9"/>
<dbReference type="EMBL" id="AYRZ02000006">
    <property type="protein sequence ID" value="PHT78719.1"/>
    <property type="molecule type" value="Genomic_DNA"/>
</dbReference>
<feature type="domain" description="Alpha/beta hydrolase fold-3" evidence="2">
    <location>
        <begin position="34"/>
        <end position="114"/>
    </location>
</feature>
<dbReference type="PANTHER" id="PTHR23024">
    <property type="entry name" value="ARYLACETAMIDE DEACETYLASE"/>
    <property type="match status" value="1"/>
</dbReference>
<dbReference type="GO" id="GO:0016787">
    <property type="term" value="F:hydrolase activity"/>
    <property type="evidence" value="ECO:0007669"/>
    <property type="project" value="InterPro"/>
</dbReference>
<dbReference type="OMA" id="ICPPLEF"/>
<dbReference type="InterPro" id="IPR050466">
    <property type="entry name" value="Carboxylest/Gibb_receptor"/>
</dbReference>
<dbReference type="SUPFAM" id="SSF53474">
    <property type="entry name" value="alpha/beta-Hydrolases"/>
    <property type="match status" value="1"/>
</dbReference>
<evidence type="ECO:0000256" key="1">
    <source>
        <dbReference type="ARBA" id="ARBA00010515"/>
    </source>
</evidence>
<comment type="caution">
    <text evidence="3">The sequence shown here is derived from an EMBL/GenBank/DDBJ whole genome shotgun (WGS) entry which is preliminary data.</text>
</comment>
<dbReference type="InterPro" id="IPR029058">
    <property type="entry name" value="AB_hydrolase_fold"/>
</dbReference>
<dbReference type="Gramene" id="PHT78719">
    <property type="protein sequence ID" value="PHT78719"/>
    <property type="gene ID" value="T459_16771"/>
</dbReference>
<keyword evidence="4" id="KW-1185">Reference proteome</keyword>
<organism evidence="3 4">
    <name type="scientific">Capsicum annuum</name>
    <name type="common">Capsicum pepper</name>
    <dbReference type="NCBI Taxonomy" id="4072"/>
    <lineage>
        <taxon>Eukaryota</taxon>
        <taxon>Viridiplantae</taxon>
        <taxon>Streptophyta</taxon>
        <taxon>Embryophyta</taxon>
        <taxon>Tracheophyta</taxon>
        <taxon>Spermatophyta</taxon>
        <taxon>Magnoliopsida</taxon>
        <taxon>eudicotyledons</taxon>
        <taxon>Gunneridae</taxon>
        <taxon>Pentapetalae</taxon>
        <taxon>asterids</taxon>
        <taxon>lamiids</taxon>
        <taxon>Solanales</taxon>
        <taxon>Solanaceae</taxon>
        <taxon>Solanoideae</taxon>
        <taxon>Capsiceae</taxon>
        <taxon>Capsicum</taxon>
    </lineage>
</organism>
<protein>
    <recommendedName>
        <fullName evidence="2">Alpha/beta hydrolase fold-3 domain-containing protein</fullName>
    </recommendedName>
</protein>
<accession>A0A2G2Z9S9</accession>
<evidence type="ECO:0000313" key="4">
    <source>
        <dbReference type="Proteomes" id="UP000222542"/>
    </source>
</evidence>
<dbReference type="Proteomes" id="UP000222542">
    <property type="component" value="Unassembled WGS sequence"/>
</dbReference>
<proteinExistence type="inferred from homology"/>
<dbReference type="AlphaFoldDB" id="A0A2G2Z9S9"/>
<dbReference type="PANTHER" id="PTHR23024:SF551">
    <property type="entry name" value="2-HYDROXYISOFLAVANONE DEHYDRATASE-LIKE"/>
    <property type="match status" value="1"/>
</dbReference>
<dbReference type="InterPro" id="IPR013094">
    <property type="entry name" value="AB_hydrolase_3"/>
</dbReference>
<name>A0A2G2Z9S9_CAPAN</name>
<reference evidence="3 4" key="1">
    <citation type="journal article" date="2014" name="Nat. Genet.">
        <title>Genome sequence of the hot pepper provides insights into the evolution of pungency in Capsicum species.</title>
        <authorList>
            <person name="Kim S."/>
            <person name="Park M."/>
            <person name="Yeom S.I."/>
            <person name="Kim Y.M."/>
            <person name="Lee J.M."/>
            <person name="Lee H.A."/>
            <person name="Seo E."/>
            <person name="Choi J."/>
            <person name="Cheong K."/>
            <person name="Kim K.T."/>
            <person name="Jung K."/>
            <person name="Lee G.W."/>
            <person name="Oh S.K."/>
            <person name="Bae C."/>
            <person name="Kim S.B."/>
            <person name="Lee H.Y."/>
            <person name="Kim S.Y."/>
            <person name="Kim M.S."/>
            <person name="Kang B.C."/>
            <person name="Jo Y.D."/>
            <person name="Yang H.B."/>
            <person name="Jeong H.J."/>
            <person name="Kang W.H."/>
            <person name="Kwon J.K."/>
            <person name="Shin C."/>
            <person name="Lim J.Y."/>
            <person name="Park J.H."/>
            <person name="Huh J.H."/>
            <person name="Kim J.S."/>
            <person name="Kim B.D."/>
            <person name="Cohen O."/>
            <person name="Paran I."/>
            <person name="Suh M.C."/>
            <person name="Lee S.B."/>
            <person name="Kim Y.K."/>
            <person name="Shin Y."/>
            <person name="Noh S.J."/>
            <person name="Park J."/>
            <person name="Seo Y.S."/>
            <person name="Kwon S.Y."/>
            <person name="Kim H.A."/>
            <person name="Park J.M."/>
            <person name="Kim H.J."/>
            <person name="Choi S.B."/>
            <person name="Bosland P.W."/>
            <person name="Reeves G."/>
            <person name="Jo S.H."/>
            <person name="Lee B.W."/>
            <person name="Cho H.T."/>
            <person name="Choi H.S."/>
            <person name="Lee M.S."/>
            <person name="Yu Y."/>
            <person name="Do Choi Y."/>
            <person name="Park B.S."/>
            <person name="van Deynze A."/>
            <person name="Ashrafi H."/>
            <person name="Hill T."/>
            <person name="Kim W.T."/>
            <person name="Pai H.S."/>
            <person name="Ahn H.K."/>
            <person name="Yeam I."/>
            <person name="Giovannoni J.J."/>
            <person name="Rose J.K."/>
            <person name="Sorensen I."/>
            <person name="Lee S.J."/>
            <person name="Kim R.W."/>
            <person name="Choi I.Y."/>
            <person name="Choi B.S."/>
            <person name="Lim J.S."/>
            <person name="Lee Y.H."/>
            <person name="Choi D."/>
        </authorList>
    </citation>
    <scope>NUCLEOTIDE SEQUENCE [LARGE SCALE GENOMIC DNA]</scope>
    <source>
        <strain evidence="4">cv. CM334</strain>
    </source>
</reference>
<dbReference type="Gene3D" id="3.40.50.1820">
    <property type="entry name" value="alpha/beta hydrolase"/>
    <property type="match status" value="1"/>
</dbReference>
<reference evidence="3 4" key="2">
    <citation type="journal article" date="2017" name="Genome Biol.">
        <title>New reference genome sequences of hot pepper reveal the massive evolution of plant disease-resistance genes by retroduplication.</title>
        <authorList>
            <person name="Kim S."/>
            <person name="Park J."/>
            <person name="Yeom S.I."/>
            <person name="Kim Y.M."/>
            <person name="Seo E."/>
            <person name="Kim K.T."/>
            <person name="Kim M.S."/>
            <person name="Lee J.M."/>
            <person name="Cheong K."/>
            <person name="Shin H.S."/>
            <person name="Kim S.B."/>
            <person name="Han K."/>
            <person name="Lee J."/>
            <person name="Park M."/>
            <person name="Lee H.A."/>
            <person name="Lee H.Y."/>
            <person name="Lee Y."/>
            <person name="Oh S."/>
            <person name="Lee J.H."/>
            <person name="Choi E."/>
            <person name="Choi E."/>
            <person name="Lee S.E."/>
            <person name="Jeon J."/>
            <person name="Kim H."/>
            <person name="Choi G."/>
            <person name="Song H."/>
            <person name="Lee J."/>
            <person name="Lee S.C."/>
            <person name="Kwon J.K."/>
            <person name="Lee H.Y."/>
            <person name="Koo N."/>
            <person name="Hong Y."/>
            <person name="Kim R.W."/>
            <person name="Kang W.H."/>
            <person name="Huh J.H."/>
            <person name="Kang B.C."/>
            <person name="Yang T.J."/>
            <person name="Lee Y.H."/>
            <person name="Bennetzen J.L."/>
            <person name="Choi D."/>
        </authorList>
    </citation>
    <scope>NUCLEOTIDE SEQUENCE [LARGE SCALE GENOMIC DNA]</scope>
    <source>
        <strain evidence="4">cv. CM334</strain>
    </source>
</reference>
<comment type="similarity">
    <text evidence="1">Belongs to the 'GDXG' lipolytic enzyme family.</text>
</comment>
<dbReference type="Pfam" id="PF07859">
    <property type="entry name" value="Abhydrolase_3"/>
    <property type="match status" value="1"/>
</dbReference>
<gene>
    <name evidence="3" type="ORF">T459_16771</name>
</gene>